<dbReference type="EMBL" id="CP016618">
    <property type="protein sequence ID" value="ANY83753.1"/>
    <property type="molecule type" value="Genomic_DNA"/>
</dbReference>
<proteinExistence type="predicted"/>
<dbReference type="AlphaFoldDB" id="A0A1B2EUU1"/>
<organism evidence="1">
    <name type="scientific">Microvirga ossetica</name>
    <dbReference type="NCBI Taxonomy" id="1882682"/>
    <lineage>
        <taxon>Bacteria</taxon>
        <taxon>Pseudomonadati</taxon>
        <taxon>Pseudomonadota</taxon>
        <taxon>Alphaproteobacteria</taxon>
        <taxon>Hyphomicrobiales</taxon>
        <taxon>Methylobacteriaceae</taxon>
        <taxon>Microvirga</taxon>
    </lineage>
</organism>
<keyword evidence="1" id="KW-0614">Plasmid</keyword>
<evidence type="ECO:0000313" key="1">
    <source>
        <dbReference type="EMBL" id="ANY83753.1"/>
    </source>
</evidence>
<sequence>MAMDINPQWITLIAASTAMIASIAGPFVNTRIAKFEFKANVLSVNRQKWIDTMRDLVASLNSQLLIATAFRQTLEEPTGVIIAKDPELSRRVENLLRTVSKIELMLNPLEQDHQQLNVLTKEAIDQLRSPLLEDGVEDRIEVISRDITQVLQGILKQEWARVKRGE</sequence>
<dbReference type="OrthoDB" id="5919045at2"/>
<geneLocation type="plasmid" evidence="1">
    <name>unnamed3</name>
</geneLocation>
<protein>
    <submittedName>
        <fullName evidence="1">Uncharacterized protein</fullName>
    </submittedName>
</protein>
<name>A0A1B2EUU1_9HYPH</name>
<dbReference type="KEGG" id="moc:BB934_36600"/>
<gene>
    <name evidence="1" type="ORF">BB934_36600</name>
</gene>
<dbReference type="RefSeq" id="WP_099514734.1">
    <property type="nucleotide sequence ID" value="NZ_CP016618.1"/>
</dbReference>
<accession>A0A1B2EUU1</accession>
<reference evidence="1" key="1">
    <citation type="submission" date="2016-07" db="EMBL/GenBank/DDBJ databases">
        <title>Microvirga ossetica sp. nov. a new species of rhizobia isolated from root nodules of the legume species Vicia alpestris Steven originated from North Ossetia region in the Caucasus.</title>
        <authorList>
            <person name="Safronova V.I."/>
            <person name="Kuznetsova I.G."/>
            <person name="Sazanova A.L."/>
            <person name="Belimov A."/>
            <person name="Andronov E."/>
            <person name="Osledkin Y.S."/>
            <person name="Onishchuk O.P."/>
            <person name="Kurchak O.N."/>
            <person name="Shaposhnikov A.I."/>
            <person name="Willems A."/>
            <person name="Tikhonovich I.A."/>
        </authorList>
    </citation>
    <scope>NUCLEOTIDE SEQUENCE [LARGE SCALE GENOMIC DNA]</scope>
    <source>
        <strain evidence="1">V5/3M</strain>
        <plasmid evidence="1">unnamed3</plasmid>
    </source>
</reference>